<protein>
    <recommendedName>
        <fullName evidence="5">4-alpha-glucanotransferase</fullName>
        <ecNumber evidence="4">2.4.1.25</ecNumber>
    </recommendedName>
    <alternativeName>
        <fullName evidence="10">Amylomaltase</fullName>
    </alternativeName>
    <alternativeName>
        <fullName evidence="11">Disproportionating enzyme</fullName>
    </alternativeName>
</protein>
<reference evidence="13" key="1">
    <citation type="submission" date="2020-05" db="EMBL/GenBank/DDBJ databases">
        <title>Genomic Encyclopedia of Type Strains, Phase IV (KMG-V): Genome sequencing to study the core and pangenomes of soil and plant-associated prokaryotes.</title>
        <authorList>
            <person name="Whitman W."/>
        </authorList>
    </citation>
    <scope>NUCLEOTIDE SEQUENCE</scope>
    <source>
        <strain evidence="13">16F</strain>
    </source>
</reference>
<evidence type="ECO:0000256" key="9">
    <source>
        <dbReference type="ARBA" id="ARBA00023277"/>
    </source>
</evidence>
<accession>A0A8J8G982</accession>
<dbReference type="SMART" id="SM01065">
    <property type="entry name" value="CBM_2"/>
    <property type="match status" value="1"/>
</dbReference>
<evidence type="ECO:0000313" key="14">
    <source>
        <dbReference type="Proteomes" id="UP000610746"/>
    </source>
</evidence>
<evidence type="ECO:0000256" key="3">
    <source>
        <dbReference type="ARBA" id="ARBA00005684"/>
    </source>
</evidence>
<evidence type="ECO:0000256" key="2">
    <source>
        <dbReference type="ARBA" id="ARBA00004496"/>
    </source>
</evidence>
<dbReference type="Pfam" id="PF00686">
    <property type="entry name" value="CBM_20"/>
    <property type="match status" value="1"/>
</dbReference>
<dbReference type="PANTHER" id="PTHR32518:SF3">
    <property type="entry name" value="4-ALPHA-GLUCANOTRANSFERASE"/>
    <property type="match status" value="1"/>
</dbReference>
<comment type="caution">
    <text evidence="13">The sequence shown here is derived from an EMBL/GenBank/DDBJ whole genome shotgun (WGS) entry which is preliminary data.</text>
</comment>
<keyword evidence="6" id="KW-0963">Cytoplasm</keyword>
<dbReference type="SUPFAM" id="SSF49452">
    <property type="entry name" value="Starch-binding domain-like"/>
    <property type="match status" value="1"/>
</dbReference>
<dbReference type="GO" id="GO:2001070">
    <property type="term" value="F:starch binding"/>
    <property type="evidence" value="ECO:0007669"/>
    <property type="project" value="InterPro"/>
</dbReference>
<keyword evidence="8 13" id="KW-0808">Transferase</keyword>
<comment type="similarity">
    <text evidence="3">Belongs to the disproportionating enzyme family.</text>
</comment>
<evidence type="ECO:0000256" key="10">
    <source>
        <dbReference type="ARBA" id="ARBA00031423"/>
    </source>
</evidence>
<dbReference type="GO" id="GO:0005975">
    <property type="term" value="P:carbohydrate metabolic process"/>
    <property type="evidence" value="ECO:0007669"/>
    <property type="project" value="InterPro"/>
</dbReference>
<keyword evidence="7 13" id="KW-0328">Glycosyltransferase</keyword>
<sequence length="884" mass="103613">MKLCFSLNFRTKLGEKVQIVIKEDGYEDKIFPLEYAENGEWKVEADYYSKSIKYIYQIINQDGIVLDEEFSAHQLVFPHNIKEYHIYDVWNLKNFPENYLNNKVLQNQFQNFKPQKVSLLKKHTHLFRIEVPIYNPDWKIAIIGNSKTLGNWLYENAICMKQTTLGVWEIPLNIEDQHNIQYKYGILDSKSGKILELETGNNRFAPSNLAEEVLLIKADHQFHFKSYQLYHAAGVAVPVFSLRNSEGFGVGEFRDLKSLADWSAKTKLKIIQILPINDTSAHNNWTDSYPYSAISIFALHPQYLAIDALDFPIPKKLMQQFEAEREILNENSAVDFEQMIAGKWKYISTIFEENETKILADKNFKKFIKENESWLLPYSAFCVQRDLYKTADFTKWKTHKKYIAGKISPFFSPKNKNFKNAMLHSWVQFQLHLQLKEAVDYLHDLGISLKGDLPIGIYRHSVEAWTEPNLFEMEFQAGAPPDQFSDLGQNWGFPTYNWEAMKEDGFLWWKNRFQALEQYFDAMRIDHILGFFRIWRMPISSVQGVLGYFNPAIPVTTKEFIAHGIQFNKDRFCNPFINDEILWDIFGEECDTVKTKFLQISEHGHYSFNEEVNTQRKISDYFTDNPNEDLEQKMLSLCANVLFLIEEKEGVEVFHPRFNLNKTNSYKYLTNGEKQQLDRIYHDYFFVRQDKLWSRNALEKLPIILNATKMLICGEDLGLVPACMPEVMNTLGITALKVQRMPAENIPFSNPENTTYLNVVTPSTHDSSTLRQWWNEDRNITQNYFSTQLKQWGTAPSDLEPQIAEMILKQHLYNNAMLAIFPIQEFFATDFQLRNPNLNDERINNPAIFPHNWKYRMHLNVTDLLTSEKFNNKIAAWVVDSGRF</sequence>
<dbReference type="InterPro" id="IPR017853">
    <property type="entry name" value="GH"/>
</dbReference>
<organism evidence="13 14">
    <name type="scientific">Frigoriflavimonas asaccharolytica</name>
    <dbReference type="NCBI Taxonomy" id="2735899"/>
    <lineage>
        <taxon>Bacteria</taxon>
        <taxon>Pseudomonadati</taxon>
        <taxon>Bacteroidota</taxon>
        <taxon>Flavobacteriia</taxon>
        <taxon>Flavobacteriales</taxon>
        <taxon>Weeksellaceae</taxon>
        <taxon>Frigoriflavimonas</taxon>
    </lineage>
</organism>
<evidence type="ECO:0000256" key="7">
    <source>
        <dbReference type="ARBA" id="ARBA00022676"/>
    </source>
</evidence>
<dbReference type="AlphaFoldDB" id="A0A8J8G982"/>
<dbReference type="Gene3D" id="3.20.20.80">
    <property type="entry name" value="Glycosidases"/>
    <property type="match status" value="2"/>
</dbReference>
<dbReference type="GO" id="GO:0005737">
    <property type="term" value="C:cytoplasm"/>
    <property type="evidence" value="ECO:0007669"/>
    <property type="project" value="UniProtKB-SubCell"/>
</dbReference>
<keyword evidence="9" id="KW-0119">Carbohydrate metabolism</keyword>
<dbReference type="InterPro" id="IPR013784">
    <property type="entry name" value="Carb-bd-like_fold"/>
</dbReference>
<comment type="subcellular location">
    <subcellularLocation>
        <location evidence="2">Cytoplasm</location>
    </subcellularLocation>
</comment>
<evidence type="ECO:0000313" key="13">
    <source>
        <dbReference type="EMBL" id="NRS93669.1"/>
    </source>
</evidence>
<dbReference type="InterPro" id="IPR002044">
    <property type="entry name" value="CBM20"/>
</dbReference>
<evidence type="ECO:0000259" key="12">
    <source>
        <dbReference type="SMART" id="SM01065"/>
    </source>
</evidence>
<dbReference type="RefSeq" id="WP_173780219.1">
    <property type="nucleotide sequence ID" value="NZ_JABSNO010000025.1"/>
</dbReference>
<dbReference type="PANTHER" id="PTHR32518">
    <property type="match status" value="1"/>
</dbReference>
<keyword evidence="14" id="KW-1185">Reference proteome</keyword>
<evidence type="ECO:0000256" key="1">
    <source>
        <dbReference type="ARBA" id="ARBA00000439"/>
    </source>
</evidence>
<dbReference type="Gene3D" id="2.60.40.10">
    <property type="entry name" value="Immunoglobulins"/>
    <property type="match status" value="1"/>
</dbReference>
<dbReference type="GO" id="GO:0004134">
    <property type="term" value="F:4-alpha-glucanotransferase activity"/>
    <property type="evidence" value="ECO:0007669"/>
    <property type="project" value="UniProtKB-EC"/>
</dbReference>
<dbReference type="InterPro" id="IPR003385">
    <property type="entry name" value="Glyco_hydro_77"/>
</dbReference>
<proteinExistence type="inferred from homology"/>
<evidence type="ECO:0000256" key="4">
    <source>
        <dbReference type="ARBA" id="ARBA00012560"/>
    </source>
</evidence>
<dbReference type="Pfam" id="PF02446">
    <property type="entry name" value="Glyco_hydro_77"/>
    <property type="match status" value="1"/>
</dbReference>
<name>A0A8J8G982_9FLAO</name>
<evidence type="ECO:0000256" key="8">
    <source>
        <dbReference type="ARBA" id="ARBA00022679"/>
    </source>
</evidence>
<dbReference type="Proteomes" id="UP000610746">
    <property type="component" value="Unassembled WGS sequence"/>
</dbReference>
<dbReference type="EC" id="2.4.1.25" evidence="4"/>
<evidence type="ECO:0000256" key="6">
    <source>
        <dbReference type="ARBA" id="ARBA00022490"/>
    </source>
</evidence>
<dbReference type="InterPro" id="IPR013783">
    <property type="entry name" value="Ig-like_fold"/>
</dbReference>
<evidence type="ECO:0000256" key="11">
    <source>
        <dbReference type="ARBA" id="ARBA00031501"/>
    </source>
</evidence>
<dbReference type="SUPFAM" id="SSF51445">
    <property type="entry name" value="(Trans)glycosidases"/>
    <property type="match status" value="1"/>
</dbReference>
<feature type="domain" description="CBM20" evidence="12">
    <location>
        <begin position="124"/>
        <end position="215"/>
    </location>
</feature>
<dbReference type="EMBL" id="JABSNO010000025">
    <property type="protein sequence ID" value="NRS93669.1"/>
    <property type="molecule type" value="Genomic_DNA"/>
</dbReference>
<evidence type="ECO:0000256" key="5">
    <source>
        <dbReference type="ARBA" id="ARBA00020295"/>
    </source>
</evidence>
<gene>
    <name evidence="13" type="ORF">HNQ03_002760</name>
</gene>
<comment type="catalytic activity">
    <reaction evidence="1">
        <text>Transfers a segment of a (1-&gt;4)-alpha-D-glucan to a new position in an acceptor, which may be glucose or a (1-&gt;4)-alpha-D-glucan.</text>
        <dbReference type="EC" id="2.4.1.25"/>
    </reaction>
</comment>